<gene>
    <name evidence="1" type="ordered locus">Hsero_3532</name>
</gene>
<dbReference type="STRING" id="757424.Hsero_3532"/>
<dbReference type="Proteomes" id="UP000000329">
    <property type="component" value="Chromosome"/>
</dbReference>
<organism evidence="1 2">
    <name type="scientific">Herbaspirillum seropedicae (strain SmR1)</name>
    <dbReference type="NCBI Taxonomy" id="757424"/>
    <lineage>
        <taxon>Bacteria</taxon>
        <taxon>Pseudomonadati</taxon>
        <taxon>Pseudomonadota</taxon>
        <taxon>Betaproteobacteria</taxon>
        <taxon>Burkholderiales</taxon>
        <taxon>Oxalobacteraceae</taxon>
        <taxon>Herbaspirillum</taxon>
    </lineage>
</organism>
<reference evidence="1 2" key="1">
    <citation type="submission" date="2010-04" db="EMBL/GenBank/DDBJ databases">
        <title>The genome of Herbaspirillum seropedicae SmR1, an endophytic, nitrogen-fixing, plant-growth promoting beta-Proteobacteria.</title>
        <authorList>
            <person name="Pedrosa F.O."/>
            <person name="Monteiro R.A."/>
            <person name="Wassem R."/>
            <person name="Cruz L.M."/>
            <person name="Ayub R.A."/>
            <person name="Colauto N.B."/>
            <person name="Fernandez M.A."/>
            <person name="Fungaro M.H.P."/>
            <person name="Grisard E.C."/>
            <person name="Hungria M."/>
            <person name="Madeira H.M.F."/>
            <person name="Nodari R.O."/>
            <person name="Osaku C.A."/>
            <person name="Petzl-Erler M.L."/>
            <person name="Terenzi H."/>
            <person name="Vieira L.G.E."/>
            <person name="Almeida M.I.M."/>
            <person name="Alves L.R."/>
            <person name="Arantes O.M.N."/>
            <person name="Balsanelli E."/>
            <person name="Barcellos F.G."/>
            <person name="Baura V.A."/>
            <person name="Binde D.R."/>
            <person name="Campo R.J."/>
            <person name="Chubatsu L.S."/>
            <person name="Chueire L.M.O."/>
            <person name="Ciferri R.R."/>
            <person name="Correa L.C."/>
            <person name="da Conceicao Silva J.L."/>
            <person name="Dabul A.N.G."/>
            <person name="Dambros B.P."/>
            <person name="Faoro H."/>
            <person name="Favetti A."/>
            <person name="Friedermann G."/>
            <person name="Furlaneto M.C."/>
            <person name="Gasques L.S."/>
            <person name="Gimenes C.C.T."/>
            <person name="Gioppo N.M.R."/>
            <person name="Glienke-Blanco C."/>
            <person name="Godoy L.P."/>
            <person name="Guerra M.P."/>
            <person name="Karp S."/>
            <person name="Kava-Cordeiro V."/>
            <person name="Margarido V.P."/>
            <person name="Mathioni S.M."/>
            <person name="Menck-Soares M.A."/>
            <person name="Murace N.K."/>
            <person name="Nicolas M.F."/>
            <person name="Oliveira C.E.C."/>
            <person name="Pagnan N.A.B."/>
            <person name="Pamphile J.A."/>
            <person name="Patussi E.V."/>
            <person name="Pereira L.F.P."/>
            <person name="Pereira-Ferrari L."/>
            <person name="Pinto F.G.S."/>
            <person name="Precoma C."/>
            <person name="Prioli A.J."/>
            <person name="Prioli S.M.A.P."/>
            <person name="Raittz R.T."/>
            <person name="Ramos H.J.O."/>
            <person name="Ribeiro E.M.S.F."/>
            <person name="Rigo L.U."/>
            <person name="Rocha C.L.M.S.C."/>
            <person name="Rocha S.N."/>
            <person name="Santos K."/>
            <person name="Satori D."/>
            <person name="Silva A.G."/>
            <person name="Simao R.C.G."/>
            <person name="Soares M.A.M."/>
            <person name="Souza E.M."/>
            <person name="Steffens M.B.R."/>
            <person name="Steindel M."/>
            <person name="Tadra-Sfeir M.Z."/>
            <person name="Takahashi E.K."/>
            <person name="Torres R.A."/>
            <person name="Valle J.S."/>
            <person name="Vernal J.I."/>
            <person name="Vilas-Boas L.A."/>
            <person name="Watanabe M.A.E."/>
            <person name="Weiss V.A."/>
            <person name="Yates M.A."/>
            <person name="Souza E.M."/>
        </authorList>
    </citation>
    <scope>NUCLEOTIDE SEQUENCE [LARGE SCALE GENOMIC DNA]</scope>
    <source>
        <strain evidence="1 2">SmR1</strain>
    </source>
</reference>
<dbReference type="SUPFAM" id="SSF103515">
    <property type="entry name" value="Autotransporter"/>
    <property type="match status" value="1"/>
</dbReference>
<proteinExistence type="predicted"/>
<dbReference type="EMBL" id="CP002039">
    <property type="protein sequence ID" value="ADJ65011.1"/>
    <property type="molecule type" value="Genomic_DNA"/>
</dbReference>
<sequence>MLAKLCSRAQVFMSDLLESSCHSGIEKQEGSMKDRFIIVACAAAVFSSSTCKANQDILSADNQIALQYLSGNIDYTEKRDGKNDTVLDTERGTVPGGAITAVIMRDLWLGNDYLQFSYARKRGHTHYVGALMSGGNYGSVTASSGAVLTDYNLRLGKAFTLHPSLLLTPFADIGHHEWQRGVNAGETYRHGSYGVGLMLQANVMSKMVVSATAILARTVDAHIDVANSDSAQASNAFSTSLGNSQLYKAALSIDYALTPALHASAGVDYYAFRYGRSANVRTANGLAYYEPKSDSRYVSFAVGVGYRFF</sequence>
<protein>
    <submittedName>
        <fullName evidence="1">Uncharacterized protein</fullName>
    </submittedName>
</protein>
<keyword evidence="2" id="KW-1185">Reference proteome</keyword>
<name>D8IQ99_HERSS</name>
<dbReference type="InterPro" id="IPR036709">
    <property type="entry name" value="Autotransporte_beta_dom_sf"/>
</dbReference>
<evidence type="ECO:0000313" key="1">
    <source>
        <dbReference type="EMBL" id="ADJ65011.1"/>
    </source>
</evidence>
<dbReference type="eggNOG" id="COG3637">
    <property type="taxonomic scope" value="Bacteria"/>
</dbReference>
<dbReference type="AlphaFoldDB" id="D8IQ99"/>
<dbReference type="KEGG" id="hse:Hsero_3532"/>
<dbReference type="HOGENOM" id="CLU_899474_0_0_4"/>
<accession>D8IQ99</accession>
<evidence type="ECO:0000313" key="2">
    <source>
        <dbReference type="Proteomes" id="UP000000329"/>
    </source>
</evidence>